<dbReference type="AlphaFoldDB" id="A0A5N6V482"/>
<keyword evidence="6" id="KW-0378">Hydrolase</keyword>
<sequence>MLWLPLRPSAPLRAHHLLILRYRRAPNSIARLTQRGFASSSAYFPTQSQFNRSDFTNQPWSGSYEPGLPTAGPLGSTPAFGAPRITPKTLKQYLDQFVVGQDRAKKILSVAVYNHYQRVQELQRRDEEAVELLAKRARRESVDRHPVEGQQRTSRPPVDLSSSLNQTELSDSSTTQLEKSNILLLGPSGVGKTLMAKTLAKVLSVPFSISDCTPFTQAGYIGEDAEVCVHRLLAAANYDVEQAERGIIVLDEVDKIAAAKVSHGKDVGGEGVQQALLKIIEGTTVQVQAKQEKNAPRAGGTPNTYPSNSPLGNPPYPPSNSGGMSQKGEVFNVRTDNILFIFSGAFVGLHKVVMDRISRGSIGFGQPVRTPSNSDERLGQSATANNQPVPLVPGSEEEALYKKHLPFFTSASPESPDGEPTYFNALDLINPTDLQNYGFIPELVGRVPVTAALSMLTQPLLVRILTEPRNSLLAQYTTLFSLSGIELRFTTPALHKIAANAFTMGTGARALRTEMETILSDAMYETPGSSVKFVLITESVAARKEKPIYLSRGQGGRFHAMIAAEESQWEEKQRREKKQRALKARAQAASEEHPSISNFREYRTRAAGF</sequence>
<dbReference type="GO" id="GO:0016887">
    <property type="term" value="F:ATP hydrolysis activity"/>
    <property type="evidence" value="ECO:0007669"/>
    <property type="project" value="InterPro"/>
</dbReference>
<evidence type="ECO:0000259" key="5">
    <source>
        <dbReference type="SMART" id="SM01086"/>
    </source>
</evidence>
<name>A0A5N6V482_ASPTM</name>
<dbReference type="InterPro" id="IPR003959">
    <property type="entry name" value="ATPase_AAA_core"/>
</dbReference>
<feature type="domain" description="Clp ATPase C-terminal" evidence="5">
    <location>
        <begin position="456"/>
        <end position="550"/>
    </location>
</feature>
<feature type="region of interest" description="Disordered" evidence="3">
    <location>
        <begin position="138"/>
        <end position="173"/>
    </location>
</feature>
<evidence type="ECO:0000313" key="7">
    <source>
        <dbReference type="Proteomes" id="UP000326950"/>
    </source>
</evidence>
<dbReference type="InterPro" id="IPR027417">
    <property type="entry name" value="P-loop_NTPase"/>
</dbReference>
<dbReference type="SUPFAM" id="SSF52540">
    <property type="entry name" value="P-loop containing nucleoside triphosphate hydrolases"/>
    <property type="match status" value="1"/>
</dbReference>
<dbReference type="GO" id="GO:0005524">
    <property type="term" value="F:ATP binding"/>
    <property type="evidence" value="ECO:0007669"/>
    <property type="project" value="UniProtKB-KW"/>
</dbReference>
<protein>
    <submittedName>
        <fullName evidence="6">P-loop containing nucleoside triphosphate hydrolase protein</fullName>
    </submittedName>
</protein>
<dbReference type="FunFam" id="1.10.8.60:FF:000138">
    <property type="entry name" value="ATP-dependent Clp protease ATP-binding subunit ClpX"/>
    <property type="match status" value="1"/>
</dbReference>
<dbReference type="Pfam" id="PF07724">
    <property type="entry name" value="AAA_2"/>
    <property type="match status" value="1"/>
</dbReference>
<dbReference type="PANTHER" id="PTHR48102">
    <property type="entry name" value="ATP-DEPENDENT CLP PROTEASE ATP-BINDING SUBUNIT CLPX-LIKE, MITOCHONDRIAL-RELATED"/>
    <property type="match status" value="1"/>
</dbReference>
<dbReference type="PANTHER" id="PTHR48102:SF7">
    <property type="entry name" value="ATP-DEPENDENT CLP PROTEASE ATP-BINDING SUBUNIT CLPX-LIKE, MITOCHONDRIAL"/>
    <property type="match status" value="1"/>
</dbReference>
<feature type="compositionally biased region" description="Polar residues" evidence="3">
    <location>
        <begin position="150"/>
        <end position="173"/>
    </location>
</feature>
<keyword evidence="2" id="KW-0067">ATP-binding</keyword>
<dbReference type="InterPro" id="IPR003593">
    <property type="entry name" value="AAA+_ATPase"/>
</dbReference>
<dbReference type="InterPro" id="IPR019489">
    <property type="entry name" value="Clp_ATPase_C"/>
</dbReference>
<dbReference type="OrthoDB" id="1721884at2759"/>
<feature type="region of interest" description="Disordered" evidence="3">
    <location>
        <begin position="56"/>
        <end position="82"/>
    </location>
</feature>
<dbReference type="GO" id="GO:0051603">
    <property type="term" value="P:proteolysis involved in protein catabolic process"/>
    <property type="evidence" value="ECO:0007669"/>
    <property type="project" value="TreeGrafter"/>
</dbReference>
<evidence type="ECO:0000256" key="3">
    <source>
        <dbReference type="SAM" id="MobiDB-lite"/>
    </source>
</evidence>
<feature type="region of interest" description="Disordered" evidence="3">
    <location>
        <begin position="288"/>
        <end position="327"/>
    </location>
</feature>
<feature type="domain" description="AAA+ ATPase" evidence="4">
    <location>
        <begin position="178"/>
        <end position="368"/>
    </location>
</feature>
<feature type="region of interest" description="Disordered" evidence="3">
    <location>
        <begin position="363"/>
        <end position="392"/>
    </location>
</feature>
<dbReference type="SMART" id="SM01086">
    <property type="entry name" value="ClpB_D2-small"/>
    <property type="match status" value="1"/>
</dbReference>
<dbReference type="Gene3D" id="3.40.50.300">
    <property type="entry name" value="P-loop containing nucleotide triphosphate hydrolases"/>
    <property type="match status" value="1"/>
</dbReference>
<dbReference type="Proteomes" id="UP000326950">
    <property type="component" value="Unassembled WGS sequence"/>
</dbReference>
<dbReference type="EMBL" id="ML738599">
    <property type="protein sequence ID" value="KAE8165593.1"/>
    <property type="molecule type" value="Genomic_DNA"/>
</dbReference>
<dbReference type="Pfam" id="PF10431">
    <property type="entry name" value="ClpB_D2-small"/>
    <property type="match status" value="1"/>
</dbReference>
<accession>A0A5N6V482</accession>
<feature type="compositionally biased region" description="Basic and acidic residues" evidence="3">
    <location>
        <begin position="590"/>
        <end position="609"/>
    </location>
</feature>
<evidence type="ECO:0000313" key="6">
    <source>
        <dbReference type="EMBL" id="KAE8165593.1"/>
    </source>
</evidence>
<feature type="region of interest" description="Disordered" evidence="3">
    <location>
        <begin position="568"/>
        <end position="609"/>
    </location>
</feature>
<evidence type="ECO:0000259" key="4">
    <source>
        <dbReference type="SMART" id="SM00382"/>
    </source>
</evidence>
<evidence type="ECO:0000256" key="1">
    <source>
        <dbReference type="ARBA" id="ARBA00022741"/>
    </source>
</evidence>
<organism evidence="6 7">
    <name type="scientific">Aspergillus tamarii</name>
    <dbReference type="NCBI Taxonomy" id="41984"/>
    <lineage>
        <taxon>Eukaryota</taxon>
        <taxon>Fungi</taxon>
        <taxon>Dikarya</taxon>
        <taxon>Ascomycota</taxon>
        <taxon>Pezizomycotina</taxon>
        <taxon>Eurotiomycetes</taxon>
        <taxon>Eurotiomycetidae</taxon>
        <taxon>Eurotiales</taxon>
        <taxon>Aspergillaceae</taxon>
        <taxon>Aspergillus</taxon>
        <taxon>Aspergillus subgen. Circumdati</taxon>
    </lineage>
</organism>
<keyword evidence="1" id="KW-0547">Nucleotide-binding</keyword>
<dbReference type="Gene3D" id="1.10.8.60">
    <property type="match status" value="1"/>
</dbReference>
<dbReference type="SMART" id="SM00382">
    <property type="entry name" value="AAA"/>
    <property type="match status" value="1"/>
</dbReference>
<evidence type="ECO:0000256" key="2">
    <source>
        <dbReference type="ARBA" id="ARBA00022840"/>
    </source>
</evidence>
<proteinExistence type="predicted"/>
<keyword evidence="7" id="KW-1185">Reference proteome</keyword>
<gene>
    <name evidence="6" type="ORF">BDV40DRAFT_286056</name>
</gene>
<dbReference type="InterPro" id="IPR050052">
    <property type="entry name" value="ATP-dep_Clp_protease_ClpX"/>
</dbReference>
<dbReference type="GO" id="GO:0005759">
    <property type="term" value="C:mitochondrial matrix"/>
    <property type="evidence" value="ECO:0007669"/>
    <property type="project" value="TreeGrafter"/>
</dbReference>
<reference evidence="6 7" key="1">
    <citation type="submission" date="2019-04" db="EMBL/GenBank/DDBJ databases">
        <title>Friends and foes A comparative genomics study of 23 Aspergillus species from section Flavi.</title>
        <authorList>
            <consortium name="DOE Joint Genome Institute"/>
            <person name="Kjaerbolling I."/>
            <person name="Vesth T."/>
            <person name="Frisvad J.C."/>
            <person name="Nybo J.L."/>
            <person name="Theobald S."/>
            <person name="Kildgaard S."/>
            <person name="Isbrandt T."/>
            <person name="Kuo A."/>
            <person name="Sato A."/>
            <person name="Lyhne E.K."/>
            <person name="Kogle M.E."/>
            <person name="Wiebenga A."/>
            <person name="Kun R.S."/>
            <person name="Lubbers R.J."/>
            <person name="Makela M.R."/>
            <person name="Barry K."/>
            <person name="Chovatia M."/>
            <person name="Clum A."/>
            <person name="Daum C."/>
            <person name="Haridas S."/>
            <person name="He G."/>
            <person name="LaButti K."/>
            <person name="Lipzen A."/>
            <person name="Mondo S."/>
            <person name="Riley R."/>
            <person name="Salamov A."/>
            <person name="Simmons B.A."/>
            <person name="Magnuson J.K."/>
            <person name="Henrissat B."/>
            <person name="Mortensen U.H."/>
            <person name="Larsen T.O."/>
            <person name="Devries R.P."/>
            <person name="Grigoriev I.V."/>
            <person name="Machida M."/>
            <person name="Baker S.E."/>
            <person name="Andersen M.R."/>
        </authorList>
    </citation>
    <scope>NUCLEOTIDE SEQUENCE [LARGE SCALE GENOMIC DNA]</scope>
    <source>
        <strain evidence="6 7">CBS 117626</strain>
    </source>
</reference>